<dbReference type="PANTHER" id="PTHR10795">
    <property type="entry name" value="PROPROTEIN CONVERTASE SUBTILISIN/KEXIN"/>
    <property type="match status" value="1"/>
</dbReference>
<comment type="caution">
    <text evidence="4">Lacks conserved residue(s) required for the propagation of feature annotation.</text>
</comment>
<feature type="region of interest" description="Disordered" evidence="5">
    <location>
        <begin position="38"/>
        <end position="65"/>
    </location>
</feature>
<dbReference type="Proteomes" id="UP000053144">
    <property type="component" value="Chromosome 3"/>
</dbReference>
<evidence type="ECO:0000256" key="2">
    <source>
        <dbReference type="ARBA" id="ARBA00011073"/>
    </source>
</evidence>
<feature type="domain" description="Peptidase S8/S53" evidence="6">
    <location>
        <begin position="116"/>
        <end position="231"/>
    </location>
</feature>
<evidence type="ECO:0000259" key="6">
    <source>
        <dbReference type="Pfam" id="PF00082"/>
    </source>
</evidence>
<dbReference type="InterPro" id="IPR045051">
    <property type="entry name" value="SBT"/>
</dbReference>
<comment type="similarity">
    <text evidence="2 4">Belongs to the peptidase S8 family.</text>
</comment>
<dbReference type="GO" id="GO:0005576">
    <property type="term" value="C:extracellular region"/>
    <property type="evidence" value="ECO:0007669"/>
    <property type="project" value="UniProtKB-SubCell"/>
</dbReference>
<name>A0A0L9U3J2_PHAAN</name>
<dbReference type="GO" id="GO:0006508">
    <property type="term" value="P:proteolysis"/>
    <property type="evidence" value="ECO:0007669"/>
    <property type="project" value="InterPro"/>
</dbReference>
<sequence length="278" mass="29828">MVSLGRIYKCRKMRNGFCTCGSEVFVAKSVREVKLRASGVGRRPRRDDSCPAPPERPWMRGSSRPSAPGRISMLLSLFLIVFGVPDVRFGRSLGRFGGARFFDKVFEAYNGQLVAQLQTARDFVGHGTHTLSTAGGNFVPGASVFAVADCYGADMLAAIDQAIDDGVDLIDLSIGGFHDVSPEGILTDEVSMGAFHAIFRNILLLVASAGNDGPIPGSVVNVAPWVFTIDRDFSSTLTINNNQQIEIISVAEGQEAVSACAKGMVVRNQPQQGTTLAW</sequence>
<keyword evidence="3" id="KW-0732">Signal</keyword>
<accession>A0A0L9U3J2</accession>
<evidence type="ECO:0000313" key="7">
    <source>
        <dbReference type="EMBL" id="KOM36939.1"/>
    </source>
</evidence>
<proteinExistence type="inferred from homology"/>
<dbReference type="PROSITE" id="PS51892">
    <property type="entry name" value="SUBTILASE"/>
    <property type="match status" value="1"/>
</dbReference>
<evidence type="ECO:0000256" key="3">
    <source>
        <dbReference type="ARBA" id="ARBA00022729"/>
    </source>
</evidence>
<dbReference type="InterPro" id="IPR036852">
    <property type="entry name" value="Peptidase_S8/S53_dom_sf"/>
</dbReference>
<dbReference type="AlphaFoldDB" id="A0A0L9U3J2"/>
<dbReference type="Gramene" id="KOM36939">
    <property type="protein sequence ID" value="KOM36939"/>
    <property type="gene ID" value="LR48_Vigan03g032000"/>
</dbReference>
<organism evidence="7 8">
    <name type="scientific">Phaseolus angularis</name>
    <name type="common">Azuki bean</name>
    <name type="synonym">Vigna angularis</name>
    <dbReference type="NCBI Taxonomy" id="3914"/>
    <lineage>
        <taxon>Eukaryota</taxon>
        <taxon>Viridiplantae</taxon>
        <taxon>Streptophyta</taxon>
        <taxon>Embryophyta</taxon>
        <taxon>Tracheophyta</taxon>
        <taxon>Spermatophyta</taxon>
        <taxon>Magnoliopsida</taxon>
        <taxon>eudicotyledons</taxon>
        <taxon>Gunneridae</taxon>
        <taxon>Pentapetalae</taxon>
        <taxon>rosids</taxon>
        <taxon>fabids</taxon>
        <taxon>Fabales</taxon>
        <taxon>Fabaceae</taxon>
        <taxon>Papilionoideae</taxon>
        <taxon>50 kb inversion clade</taxon>
        <taxon>NPAAA clade</taxon>
        <taxon>indigoferoid/millettioid clade</taxon>
        <taxon>Phaseoleae</taxon>
        <taxon>Vigna</taxon>
    </lineage>
</organism>
<dbReference type="GO" id="GO:0004252">
    <property type="term" value="F:serine-type endopeptidase activity"/>
    <property type="evidence" value="ECO:0007669"/>
    <property type="project" value="InterPro"/>
</dbReference>
<dbReference type="Gene3D" id="3.50.30.30">
    <property type="match status" value="1"/>
</dbReference>
<protein>
    <recommendedName>
        <fullName evidence="6">Peptidase S8/S53 domain-containing protein</fullName>
    </recommendedName>
</protein>
<dbReference type="STRING" id="3914.A0A0L9U3J2"/>
<evidence type="ECO:0000256" key="5">
    <source>
        <dbReference type="SAM" id="MobiDB-lite"/>
    </source>
</evidence>
<dbReference type="InterPro" id="IPR000209">
    <property type="entry name" value="Peptidase_S8/S53_dom"/>
</dbReference>
<dbReference type="Gene3D" id="3.40.50.200">
    <property type="entry name" value="Peptidase S8/S53 domain"/>
    <property type="match status" value="2"/>
</dbReference>
<evidence type="ECO:0000256" key="1">
    <source>
        <dbReference type="ARBA" id="ARBA00004613"/>
    </source>
</evidence>
<dbReference type="SUPFAM" id="SSF52743">
    <property type="entry name" value="Subtilisin-like"/>
    <property type="match status" value="1"/>
</dbReference>
<evidence type="ECO:0000256" key="4">
    <source>
        <dbReference type="PROSITE-ProRule" id="PRU01240"/>
    </source>
</evidence>
<gene>
    <name evidence="7" type="ORF">LR48_Vigan03g032000</name>
</gene>
<comment type="subcellular location">
    <subcellularLocation>
        <location evidence="1">Secreted</location>
    </subcellularLocation>
</comment>
<reference evidence="8" key="1">
    <citation type="journal article" date="2015" name="Proc. Natl. Acad. Sci. U.S.A.">
        <title>Genome sequencing of adzuki bean (Vigna angularis) provides insight into high starch and low fat accumulation and domestication.</title>
        <authorList>
            <person name="Yang K."/>
            <person name="Tian Z."/>
            <person name="Chen C."/>
            <person name="Luo L."/>
            <person name="Zhao B."/>
            <person name="Wang Z."/>
            <person name="Yu L."/>
            <person name="Li Y."/>
            <person name="Sun Y."/>
            <person name="Li W."/>
            <person name="Chen Y."/>
            <person name="Li Y."/>
            <person name="Zhang Y."/>
            <person name="Ai D."/>
            <person name="Zhao J."/>
            <person name="Shang C."/>
            <person name="Ma Y."/>
            <person name="Wu B."/>
            <person name="Wang M."/>
            <person name="Gao L."/>
            <person name="Sun D."/>
            <person name="Zhang P."/>
            <person name="Guo F."/>
            <person name="Wang W."/>
            <person name="Li Y."/>
            <person name="Wang J."/>
            <person name="Varshney R.K."/>
            <person name="Wang J."/>
            <person name="Ling H.Q."/>
            <person name="Wan P."/>
        </authorList>
    </citation>
    <scope>NUCLEOTIDE SEQUENCE</scope>
    <source>
        <strain evidence="8">cv. Jingnong 6</strain>
    </source>
</reference>
<evidence type="ECO:0000313" key="8">
    <source>
        <dbReference type="Proteomes" id="UP000053144"/>
    </source>
</evidence>
<dbReference type="Pfam" id="PF00082">
    <property type="entry name" value="Peptidase_S8"/>
    <property type="match status" value="1"/>
</dbReference>
<dbReference type="EMBL" id="CM003373">
    <property type="protein sequence ID" value="KOM36939.1"/>
    <property type="molecule type" value="Genomic_DNA"/>
</dbReference>